<sequence length="316" mass="36016">MLALMRRVVSYHSSWVGKRQVELFDASGIRVWCKDERVIPVCLYTHQWPPFIADPVELCLRSLAPFLRLKPSAVVQFMGWETAERPPRSRGRGRGKFQDESGGQNKDQHSFPSRGRGRGVEDEVDDLTTRVESMEIVIARFQRMSPQIFNGDESREDADSWIRHITGFFDRVQYDDMLRLSLATFQLRKSAERWCTCVTLNGSGIQLAVGSQPLRHRNHNFGLTHRIMVNRKETSPLDPLGINDSACKNQLVMAPESDQIHRESGTSKTALEELTNLSRTEPPRRRDRNKSNHEENGLRPAASGGREVEVEKGGSY</sequence>
<dbReference type="OrthoDB" id="903801at2759"/>
<reference evidence="2 3" key="1">
    <citation type="journal article" date="2015" name="Proc. Natl. Acad. Sci. U.S.A.">
        <title>The resurrection genome of Boea hygrometrica: A blueprint for survival of dehydration.</title>
        <authorList>
            <person name="Xiao L."/>
            <person name="Yang G."/>
            <person name="Zhang L."/>
            <person name="Yang X."/>
            <person name="Zhao S."/>
            <person name="Ji Z."/>
            <person name="Zhou Q."/>
            <person name="Hu M."/>
            <person name="Wang Y."/>
            <person name="Chen M."/>
            <person name="Xu Y."/>
            <person name="Jin H."/>
            <person name="Xiao X."/>
            <person name="Hu G."/>
            <person name="Bao F."/>
            <person name="Hu Y."/>
            <person name="Wan P."/>
            <person name="Li L."/>
            <person name="Deng X."/>
            <person name="Kuang T."/>
            <person name="Xiang C."/>
            <person name="Zhu J.K."/>
            <person name="Oliver M.J."/>
            <person name="He Y."/>
        </authorList>
    </citation>
    <scope>NUCLEOTIDE SEQUENCE [LARGE SCALE GENOMIC DNA]</scope>
    <source>
        <strain evidence="3">cv. XS01</strain>
    </source>
</reference>
<dbReference type="EMBL" id="KQ987297">
    <property type="protein sequence ID" value="KZV57410.1"/>
    <property type="molecule type" value="Genomic_DNA"/>
</dbReference>
<evidence type="ECO:0000313" key="2">
    <source>
        <dbReference type="EMBL" id="KZV57410.1"/>
    </source>
</evidence>
<name>A0A2Z7DCP6_9LAMI</name>
<feature type="region of interest" description="Disordered" evidence="1">
    <location>
        <begin position="84"/>
        <end position="124"/>
    </location>
</feature>
<dbReference type="Proteomes" id="UP000250235">
    <property type="component" value="Unassembled WGS sequence"/>
</dbReference>
<protein>
    <submittedName>
        <fullName evidence="2">Uncharacterized protein</fullName>
    </submittedName>
</protein>
<feature type="compositionally biased region" description="Basic and acidic residues" evidence="1">
    <location>
        <begin position="281"/>
        <end position="297"/>
    </location>
</feature>
<gene>
    <name evidence="2" type="ORF">F511_31852</name>
</gene>
<feature type="region of interest" description="Disordered" evidence="1">
    <location>
        <begin position="257"/>
        <end position="316"/>
    </location>
</feature>
<feature type="compositionally biased region" description="Basic and acidic residues" evidence="1">
    <location>
        <begin position="306"/>
        <end position="316"/>
    </location>
</feature>
<dbReference type="AlphaFoldDB" id="A0A2Z7DCP6"/>
<evidence type="ECO:0000313" key="3">
    <source>
        <dbReference type="Proteomes" id="UP000250235"/>
    </source>
</evidence>
<proteinExistence type="predicted"/>
<keyword evidence="3" id="KW-1185">Reference proteome</keyword>
<accession>A0A2Z7DCP6</accession>
<organism evidence="2 3">
    <name type="scientific">Dorcoceras hygrometricum</name>
    <dbReference type="NCBI Taxonomy" id="472368"/>
    <lineage>
        <taxon>Eukaryota</taxon>
        <taxon>Viridiplantae</taxon>
        <taxon>Streptophyta</taxon>
        <taxon>Embryophyta</taxon>
        <taxon>Tracheophyta</taxon>
        <taxon>Spermatophyta</taxon>
        <taxon>Magnoliopsida</taxon>
        <taxon>eudicotyledons</taxon>
        <taxon>Gunneridae</taxon>
        <taxon>Pentapetalae</taxon>
        <taxon>asterids</taxon>
        <taxon>lamiids</taxon>
        <taxon>Lamiales</taxon>
        <taxon>Gesneriaceae</taxon>
        <taxon>Didymocarpoideae</taxon>
        <taxon>Trichosporeae</taxon>
        <taxon>Loxocarpinae</taxon>
        <taxon>Dorcoceras</taxon>
    </lineage>
</organism>
<evidence type="ECO:0000256" key="1">
    <source>
        <dbReference type="SAM" id="MobiDB-lite"/>
    </source>
</evidence>